<proteinExistence type="inferred from homology"/>
<keyword evidence="3 7" id="KW-0812">Transmembrane</keyword>
<dbReference type="GO" id="GO:0005886">
    <property type="term" value="C:plasma membrane"/>
    <property type="evidence" value="ECO:0007669"/>
    <property type="project" value="TreeGrafter"/>
</dbReference>
<dbReference type="PROSITE" id="PS50283">
    <property type="entry name" value="NA_SOLUT_SYMP_3"/>
    <property type="match status" value="1"/>
</dbReference>
<gene>
    <name evidence="8" type="ORF">SAMN04488113_11411</name>
</gene>
<dbReference type="GO" id="GO:0005412">
    <property type="term" value="F:D-glucose:sodium symporter activity"/>
    <property type="evidence" value="ECO:0007669"/>
    <property type="project" value="TreeGrafter"/>
</dbReference>
<evidence type="ECO:0000313" key="8">
    <source>
        <dbReference type="EMBL" id="SEI72567.1"/>
    </source>
</evidence>
<dbReference type="AlphaFoldDB" id="A0A1H6T613"/>
<feature type="transmembrane region" description="Helical" evidence="7">
    <location>
        <begin position="6"/>
        <end position="24"/>
    </location>
</feature>
<evidence type="ECO:0000313" key="9">
    <source>
        <dbReference type="Proteomes" id="UP000198564"/>
    </source>
</evidence>
<dbReference type="InterPro" id="IPR038377">
    <property type="entry name" value="Na/Glc_symporter_sf"/>
</dbReference>
<feature type="transmembrane region" description="Helical" evidence="7">
    <location>
        <begin position="252"/>
        <end position="285"/>
    </location>
</feature>
<dbReference type="STRING" id="1130080.SAMN04488113_11411"/>
<name>A0A1H6T613_9LACT</name>
<feature type="transmembrane region" description="Helical" evidence="7">
    <location>
        <begin position="306"/>
        <end position="326"/>
    </location>
</feature>
<reference evidence="9" key="1">
    <citation type="submission" date="2016-10" db="EMBL/GenBank/DDBJ databases">
        <authorList>
            <person name="Varghese N."/>
            <person name="Submissions S."/>
        </authorList>
    </citation>
    <scope>NUCLEOTIDE SEQUENCE [LARGE SCALE GENOMIC DNA]</scope>
    <source>
        <strain evidence="9">DSM 25751</strain>
    </source>
</reference>
<evidence type="ECO:0000256" key="4">
    <source>
        <dbReference type="ARBA" id="ARBA00022989"/>
    </source>
</evidence>
<feature type="transmembrane region" description="Helical" evidence="7">
    <location>
        <begin position="167"/>
        <end position="185"/>
    </location>
</feature>
<feature type="transmembrane region" description="Helical" evidence="7">
    <location>
        <begin position="206"/>
        <end position="232"/>
    </location>
</feature>
<organism evidence="8 9">
    <name type="scientific">Alkalibacterium gilvum</name>
    <dbReference type="NCBI Taxonomy" id="1130080"/>
    <lineage>
        <taxon>Bacteria</taxon>
        <taxon>Bacillati</taxon>
        <taxon>Bacillota</taxon>
        <taxon>Bacilli</taxon>
        <taxon>Lactobacillales</taxon>
        <taxon>Carnobacteriaceae</taxon>
        <taxon>Alkalibacterium</taxon>
    </lineage>
</organism>
<dbReference type="Proteomes" id="UP000198564">
    <property type="component" value="Unassembled WGS sequence"/>
</dbReference>
<dbReference type="EMBL" id="FNYW01000014">
    <property type="protein sequence ID" value="SEI72567.1"/>
    <property type="molecule type" value="Genomic_DNA"/>
</dbReference>
<feature type="transmembrane region" description="Helical" evidence="7">
    <location>
        <begin position="45"/>
        <end position="64"/>
    </location>
</feature>
<dbReference type="CDD" id="cd10328">
    <property type="entry name" value="SLC5sbd_YidK"/>
    <property type="match status" value="1"/>
</dbReference>
<sequence>MGWEVISGVVLVLVATLLLPRYLRQGITTIPDFIEARFDKGTKQFVTLLFLVSYVVNMLPITLYSGAVAMSQIFSIEEIFGITYAQGIWVMVWVIGIVGAIYAIFGGLKAVAVSDSINGVALVVGGLLVPLFSILYIGSGNFMEGLSTFVAATPEKFNAIGSSTDDLPFTTLFTGLLLVNLYYWGTDQSIIQRGLGAKSLEEGQKGIIYAGFLKVGTPFLVIIPGIMGYQILGGDISNADMIYPELVSTVLPGPLVGFFAAAMMGAILSTFNSVLNSASTLFALNVYKPISSKDLPDSELVKKGKIFGTIVAVLSMIGARFIMYAPQGLFDYLQTINGFFNVPIFTIVFMGYLTKRVPPFAAKIGITFFVTTYEITQLFWDTGLHFLHISAILFVITSLGMYIIGKIKPMEEPFIIEDKELVDIKPWKNLYRGGGFVIFVMISMYVVFSPLGLAKEGGMNSVTLISIILVGVVCAIGPLLLEKFNLERTK</sequence>
<evidence type="ECO:0000256" key="6">
    <source>
        <dbReference type="RuleBase" id="RU362091"/>
    </source>
</evidence>
<keyword evidence="9" id="KW-1185">Reference proteome</keyword>
<feature type="transmembrane region" description="Helical" evidence="7">
    <location>
        <begin position="117"/>
        <end position="137"/>
    </location>
</feature>
<evidence type="ECO:0000256" key="2">
    <source>
        <dbReference type="ARBA" id="ARBA00006434"/>
    </source>
</evidence>
<dbReference type="NCBIfam" id="TIGR00813">
    <property type="entry name" value="sss"/>
    <property type="match status" value="1"/>
</dbReference>
<dbReference type="PANTHER" id="PTHR11819">
    <property type="entry name" value="SOLUTE CARRIER FAMILY 5"/>
    <property type="match status" value="1"/>
</dbReference>
<evidence type="ECO:0000256" key="1">
    <source>
        <dbReference type="ARBA" id="ARBA00004141"/>
    </source>
</evidence>
<dbReference type="Pfam" id="PF00474">
    <property type="entry name" value="SSF"/>
    <property type="match status" value="1"/>
</dbReference>
<evidence type="ECO:0000256" key="5">
    <source>
        <dbReference type="ARBA" id="ARBA00023136"/>
    </source>
</evidence>
<comment type="similarity">
    <text evidence="2 6">Belongs to the sodium:solute symporter (SSF) (TC 2.A.21) family.</text>
</comment>
<dbReference type="NCBIfam" id="NF007790">
    <property type="entry name" value="PRK10484.1"/>
    <property type="match status" value="1"/>
</dbReference>
<feature type="transmembrane region" description="Helical" evidence="7">
    <location>
        <begin position="460"/>
        <end position="481"/>
    </location>
</feature>
<feature type="transmembrane region" description="Helical" evidence="7">
    <location>
        <begin position="84"/>
        <end position="105"/>
    </location>
</feature>
<dbReference type="Gene3D" id="1.20.1730.10">
    <property type="entry name" value="Sodium/glucose cotransporter"/>
    <property type="match status" value="1"/>
</dbReference>
<protein>
    <submittedName>
        <fullName evidence="8">Solute:Na+ symporter, SSS family</fullName>
    </submittedName>
</protein>
<accession>A0A1H6T613</accession>
<keyword evidence="4 7" id="KW-1133">Transmembrane helix</keyword>
<feature type="transmembrane region" description="Helical" evidence="7">
    <location>
        <begin position="332"/>
        <end position="353"/>
    </location>
</feature>
<feature type="transmembrane region" description="Helical" evidence="7">
    <location>
        <begin position="429"/>
        <end position="448"/>
    </location>
</feature>
<feature type="transmembrane region" description="Helical" evidence="7">
    <location>
        <begin position="386"/>
        <end position="404"/>
    </location>
</feature>
<dbReference type="PANTHER" id="PTHR11819:SF195">
    <property type="entry name" value="SODIUM_GLUCOSE COTRANSPORTER 4"/>
    <property type="match status" value="1"/>
</dbReference>
<evidence type="ECO:0000256" key="3">
    <source>
        <dbReference type="ARBA" id="ARBA00022692"/>
    </source>
</evidence>
<evidence type="ECO:0000256" key="7">
    <source>
        <dbReference type="SAM" id="Phobius"/>
    </source>
</evidence>
<dbReference type="InterPro" id="IPR001734">
    <property type="entry name" value="Na/solute_symporter"/>
</dbReference>
<comment type="subcellular location">
    <subcellularLocation>
        <location evidence="1">Membrane</location>
        <topology evidence="1">Multi-pass membrane protein</topology>
    </subcellularLocation>
</comment>
<keyword evidence="5 7" id="KW-0472">Membrane</keyword>
<feature type="transmembrane region" description="Helical" evidence="7">
    <location>
        <begin position="360"/>
        <end position="380"/>
    </location>
</feature>